<dbReference type="InterPro" id="IPR000980">
    <property type="entry name" value="SH2"/>
</dbReference>
<dbReference type="InterPro" id="IPR036028">
    <property type="entry name" value="SH3-like_dom_sf"/>
</dbReference>
<protein>
    <recommendedName>
        <fullName evidence="9">Src-like-adapter 2</fullName>
    </recommendedName>
</protein>
<name>A0ABN9LK16_9NEOB</name>
<keyword evidence="1 4" id="KW-0728">SH3 domain</keyword>
<evidence type="ECO:0008006" key="9">
    <source>
        <dbReference type="Google" id="ProtNLM"/>
    </source>
</evidence>
<evidence type="ECO:0000259" key="5">
    <source>
        <dbReference type="PROSITE" id="PS50001"/>
    </source>
</evidence>
<evidence type="ECO:0000256" key="3">
    <source>
        <dbReference type="PROSITE-ProRule" id="PRU00191"/>
    </source>
</evidence>
<dbReference type="InterPro" id="IPR036860">
    <property type="entry name" value="SH2_dom_sf"/>
</dbReference>
<dbReference type="InterPro" id="IPR001452">
    <property type="entry name" value="SH3_domain"/>
</dbReference>
<dbReference type="Gene3D" id="3.30.505.10">
    <property type="entry name" value="SH2 domain"/>
    <property type="match status" value="1"/>
</dbReference>
<comment type="caution">
    <text evidence="7">The sequence shown here is derived from an EMBL/GenBank/DDBJ whole genome shotgun (WGS) entry which is preliminary data.</text>
</comment>
<proteinExistence type="predicted"/>
<dbReference type="Proteomes" id="UP001176940">
    <property type="component" value="Unassembled WGS sequence"/>
</dbReference>
<organism evidence="7 8">
    <name type="scientific">Ranitomeya imitator</name>
    <name type="common">mimic poison frog</name>
    <dbReference type="NCBI Taxonomy" id="111125"/>
    <lineage>
        <taxon>Eukaryota</taxon>
        <taxon>Metazoa</taxon>
        <taxon>Chordata</taxon>
        <taxon>Craniata</taxon>
        <taxon>Vertebrata</taxon>
        <taxon>Euteleostomi</taxon>
        <taxon>Amphibia</taxon>
        <taxon>Batrachia</taxon>
        <taxon>Anura</taxon>
        <taxon>Neobatrachia</taxon>
        <taxon>Hyloidea</taxon>
        <taxon>Dendrobatidae</taxon>
        <taxon>Dendrobatinae</taxon>
        <taxon>Ranitomeya</taxon>
    </lineage>
</organism>
<reference evidence="7" key="1">
    <citation type="submission" date="2023-07" db="EMBL/GenBank/DDBJ databases">
        <authorList>
            <person name="Stuckert A."/>
        </authorList>
    </citation>
    <scope>NUCLEOTIDE SEQUENCE</scope>
</reference>
<accession>A0ABN9LK16</accession>
<evidence type="ECO:0000259" key="6">
    <source>
        <dbReference type="PROSITE" id="PS50002"/>
    </source>
</evidence>
<dbReference type="Gene3D" id="2.30.30.40">
    <property type="entry name" value="SH3 Domains"/>
    <property type="match status" value="1"/>
</dbReference>
<dbReference type="EMBL" id="CAUEEQ010017941">
    <property type="protein sequence ID" value="CAJ0940713.1"/>
    <property type="molecule type" value="Genomic_DNA"/>
</dbReference>
<dbReference type="Pfam" id="PF00017">
    <property type="entry name" value="SH2"/>
    <property type="match status" value="1"/>
</dbReference>
<keyword evidence="8" id="KW-1185">Reference proteome</keyword>
<dbReference type="SMART" id="SM00252">
    <property type="entry name" value="SH2"/>
    <property type="match status" value="1"/>
</dbReference>
<evidence type="ECO:0000313" key="7">
    <source>
        <dbReference type="EMBL" id="CAJ0940713.1"/>
    </source>
</evidence>
<sequence length="265" mass="30130">MGSLPSKRGYSAIQSTMSSTQRSPVAVDKCVFVALFNFPSGGQGDLSIRLGEQLNILSEDDDWWKVKSISTGKECYMPRKYVAKVYNRWLYKGINREKAEELLLVSCNQSGSFLIRESETRRGCYSLSVRKSNQASLDSVKHYRINQLENGWFYISPRLTFSTLQEMVEYYSEMADGICCVLKEPCVVQGFVPPAAVTTEPTMVRKPTLNWRALDRSDLFSNNTNLNEDDCPVSLGLRDAVSSYMYMTEEMDSMTDLEGDLRWNV</sequence>
<dbReference type="PRINTS" id="PR00401">
    <property type="entry name" value="SH2DOMAIN"/>
</dbReference>
<dbReference type="SUPFAM" id="SSF50044">
    <property type="entry name" value="SH3-domain"/>
    <property type="match status" value="1"/>
</dbReference>
<feature type="domain" description="SH3" evidence="6">
    <location>
        <begin position="27"/>
        <end position="87"/>
    </location>
</feature>
<dbReference type="SUPFAM" id="SSF55550">
    <property type="entry name" value="SH2 domain"/>
    <property type="match status" value="1"/>
</dbReference>
<gene>
    <name evidence="7" type="ORF">RIMI_LOCUS8871979</name>
</gene>
<dbReference type="Pfam" id="PF00018">
    <property type="entry name" value="SH3_1"/>
    <property type="match status" value="1"/>
</dbReference>
<dbReference type="InterPro" id="IPR043539">
    <property type="entry name" value="Grb2-like"/>
</dbReference>
<evidence type="ECO:0000256" key="1">
    <source>
        <dbReference type="ARBA" id="ARBA00022443"/>
    </source>
</evidence>
<evidence type="ECO:0000256" key="2">
    <source>
        <dbReference type="ARBA" id="ARBA00022999"/>
    </source>
</evidence>
<dbReference type="SMART" id="SM00326">
    <property type="entry name" value="SH3"/>
    <property type="match status" value="1"/>
</dbReference>
<evidence type="ECO:0000256" key="4">
    <source>
        <dbReference type="PROSITE-ProRule" id="PRU00192"/>
    </source>
</evidence>
<dbReference type="PROSITE" id="PS50002">
    <property type="entry name" value="SH3"/>
    <property type="match status" value="1"/>
</dbReference>
<keyword evidence="2 3" id="KW-0727">SH2 domain</keyword>
<dbReference type="PROSITE" id="PS50001">
    <property type="entry name" value="SH2"/>
    <property type="match status" value="1"/>
</dbReference>
<dbReference type="PANTHER" id="PTHR46037">
    <property type="entry name" value="PROTEIN ENHANCER OF SEVENLESS 2B"/>
    <property type="match status" value="1"/>
</dbReference>
<feature type="domain" description="SH2" evidence="5">
    <location>
        <begin position="89"/>
        <end position="186"/>
    </location>
</feature>
<evidence type="ECO:0000313" key="8">
    <source>
        <dbReference type="Proteomes" id="UP001176940"/>
    </source>
</evidence>